<feature type="region of interest" description="Disordered" evidence="1">
    <location>
        <begin position="52"/>
        <end position="91"/>
    </location>
</feature>
<feature type="non-terminal residue" evidence="2">
    <location>
        <position position="1"/>
    </location>
</feature>
<reference evidence="3" key="1">
    <citation type="submission" date="2015-05" db="EMBL/GenBank/DDBJ databases">
        <authorList>
            <person name="Fogelqvist Johan"/>
        </authorList>
    </citation>
    <scope>NUCLEOTIDE SEQUENCE [LARGE SCALE GENOMIC DNA]</scope>
</reference>
<protein>
    <submittedName>
        <fullName evidence="2">Uncharacterized protein</fullName>
    </submittedName>
</protein>
<evidence type="ECO:0000313" key="2">
    <source>
        <dbReference type="EMBL" id="CRK47110.1"/>
    </source>
</evidence>
<dbReference type="EMBL" id="CVQI01036207">
    <property type="protein sequence ID" value="CRK47110.1"/>
    <property type="molecule type" value="Genomic_DNA"/>
</dbReference>
<dbReference type="InterPro" id="IPR023614">
    <property type="entry name" value="Porin_dom_sf"/>
</dbReference>
<organism evidence="2 3">
    <name type="scientific">Verticillium longisporum</name>
    <name type="common">Verticillium dahliae var. longisporum</name>
    <dbReference type="NCBI Taxonomy" id="100787"/>
    <lineage>
        <taxon>Eukaryota</taxon>
        <taxon>Fungi</taxon>
        <taxon>Dikarya</taxon>
        <taxon>Ascomycota</taxon>
        <taxon>Pezizomycotina</taxon>
        <taxon>Sordariomycetes</taxon>
        <taxon>Hypocreomycetidae</taxon>
        <taxon>Glomerellales</taxon>
        <taxon>Plectosphaerellaceae</taxon>
        <taxon>Verticillium</taxon>
    </lineage>
</organism>
<sequence>SIFAASYYHKVNSQVEAGAKATWNSKTGNNVGLEVASKYRIDPVSFAKVKVNEPSGACPARRPDATASHSATRLPRRLSRPSRKDCPPVSR</sequence>
<feature type="compositionally biased region" description="Basic and acidic residues" evidence="1">
    <location>
        <begin position="82"/>
        <end position="91"/>
    </location>
</feature>
<proteinExistence type="predicted"/>
<dbReference type="Gene3D" id="2.40.160.10">
    <property type="entry name" value="Porin"/>
    <property type="match status" value="1"/>
</dbReference>
<evidence type="ECO:0000313" key="3">
    <source>
        <dbReference type="Proteomes" id="UP000045706"/>
    </source>
</evidence>
<gene>
    <name evidence="2" type="ORF">BN1723_016717</name>
</gene>
<dbReference type="Pfam" id="PF01459">
    <property type="entry name" value="Porin_3"/>
    <property type="match status" value="1"/>
</dbReference>
<accession>A0A0G4NKY9</accession>
<evidence type="ECO:0000256" key="1">
    <source>
        <dbReference type="SAM" id="MobiDB-lite"/>
    </source>
</evidence>
<dbReference type="InterPro" id="IPR027246">
    <property type="entry name" value="Porin_Euk/Tom40"/>
</dbReference>
<dbReference type="GO" id="GO:0055085">
    <property type="term" value="P:transmembrane transport"/>
    <property type="evidence" value="ECO:0007669"/>
    <property type="project" value="InterPro"/>
</dbReference>
<dbReference type="GO" id="GO:0005741">
    <property type="term" value="C:mitochondrial outer membrane"/>
    <property type="evidence" value="ECO:0007669"/>
    <property type="project" value="InterPro"/>
</dbReference>
<dbReference type="Proteomes" id="UP000045706">
    <property type="component" value="Unassembled WGS sequence"/>
</dbReference>
<dbReference type="AlphaFoldDB" id="A0A0G4NKY9"/>
<name>A0A0G4NKY9_VERLO</name>